<evidence type="ECO:0000313" key="2">
    <source>
        <dbReference type="Proteomes" id="UP001140230"/>
    </source>
</evidence>
<proteinExistence type="predicted"/>
<evidence type="ECO:0000313" key="1">
    <source>
        <dbReference type="EMBL" id="MDC8638075.1"/>
    </source>
</evidence>
<dbReference type="AlphaFoldDB" id="A0A9X4BR63"/>
<reference evidence="1" key="1">
    <citation type="journal article" date="2022" name="Phytopathology">
        <title>Whole genome sequencing-based tracing of a 2022 introduction and outbreak of Xanthomonas hortorum pv. pelargonii.</title>
        <authorList>
            <person name="Iruegas Bocardo F."/>
            <person name="Weisberg A.J."/>
            <person name="Riutta E.R."/>
            <person name="Kilday K.B."/>
            <person name="Bonkowski J.C."/>
            <person name="Creswell T.C."/>
            <person name="Daughtrey M."/>
            <person name="Rane K.K."/>
            <person name="Grunwald N.J."/>
            <person name="Chang J.H."/>
            <person name="Putnam M."/>
        </authorList>
    </citation>
    <scope>NUCLEOTIDE SEQUENCE</scope>
    <source>
        <strain evidence="1">22-338</strain>
    </source>
</reference>
<dbReference type="Proteomes" id="UP001140230">
    <property type="component" value="Unassembled WGS sequence"/>
</dbReference>
<sequence>MVFLLHARLFVLARPVRLALAAMQVPMPRLVQLVRVRVRVRCDLRLRQASH</sequence>
<gene>
    <name evidence="1" type="ORF">NY667_09605</name>
</gene>
<accession>A0A9X4BR63</accession>
<comment type="caution">
    <text evidence="1">The sequence shown here is derived from an EMBL/GenBank/DDBJ whole genome shotgun (WGS) entry which is preliminary data.</text>
</comment>
<name>A0A9X4BR63_9XANT</name>
<organism evidence="1 2">
    <name type="scientific">Xanthomonas hortorum pv. hederae</name>
    <dbReference type="NCBI Taxonomy" id="453603"/>
    <lineage>
        <taxon>Bacteria</taxon>
        <taxon>Pseudomonadati</taxon>
        <taxon>Pseudomonadota</taxon>
        <taxon>Gammaproteobacteria</taxon>
        <taxon>Lysobacterales</taxon>
        <taxon>Lysobacteraceae</taxon>
        <taxon>Xanthomonas</taxon>
    </lineage>
</organism>
<protein>
    <submittedName>
        <fullName evidence="1">Uncharacterized protein</fullName>
    </submittedName>
</protein>
<dbReference type="RefSeq" id="WP_273664016.1">
    <property type="nucleotide sequence ID" value="NZ_JANWTP010000025.1"/>
</dbReference>
<dbReference type="EMBL" id="JANWTP010000025">
    <property type="protein sequence ID" value="MDC8638075.1"/>
    <property type="molecule type" value="Genomic_DNA"/>
</dbReference>
<reference evidence="1" key="2">
    <citation type="submission" date="2022-08" db="EMBL/GenBank/DDBJ databases">
        <authorList>
            <person name="Iruegas-Bocardo F."/>
            <person name="Weisberg A.J."/>
            <person name="Riutta E.R."/>
            <person name="Kilday K."/>
            <person name="Bonkowski J.C."/>
            <person name="Creswell T."/>
            <person name="Daughtrey M.L."/>
            <person name="Rane K."/>
            <person name="Grunwald N.J."/>
            <person name="Chang J.H."/>
            <person name="Putnam M.L."/>
        </authorList>
    </citation>
    <scope>NUCLEOTIDE SEQUENCE</scope>
    <source>
        <strain evidence="1">22-338</strain>
    </source>
</reference>